<dbReference type="AlphaFoldDB" id="W1PXF7"/>
<keyword evidence="3" id="KW-1185">Reference proteome</keyword>
<sequence length="111" mass="11719">MPEETAKRGRSPGEGRDSGRPDEGADEREGSPGRGLGSFEGQAERAPGRGDVRGAERSINGGDLRMGSMGEAVVGEKGDMGLESKGKRERGGGEGRHCRSLSSSVYVRDWI</sequence>
<feature type="compositionally biased region" description="Basic and acidic residues" evidence="1">
    <location>
        <begin position="42"/>
        <end position="56"/>
    </location>
</feature>
<dbReference type="EMBL" id="KI392614">
    <property type="protein sequence ID" value="ERN12649.1"/>
    <property type="molecule type" value="Genomic_DNA"/>
</dbReference>
<accession>W1PXF7</accession>
<gene>
    <name evidence="2" type="ORF">AMTR_s00025p00239640</name>
</gene>
<feature type="region of interest" description="Disordered" evidence="1">
    <location>
        <begin position="1"/>
        <end position="111"/>
    </location>
</feature>
<proteinExistence type="predicted"/>
<name>W1PXF7_AMBTC</name>
<protein>
    <submittedName>
        <fullName evidence="2">Uncharacterized protein</fullName>
    </submittedName>
</protein>
<feature type="compositionally biased region" description="Basic and acidic residues" evidence="1">
    <location>
        <begin position="74"/>
        <end position="97"/>
    </location>
</feature>
<evidence type="ECO:0000313" key="2">
    <source>
        <dbReference type="EMBL" id="ERN12649.1"/>
    </source>
</evidence>
<dbReference type="HOGENOM" id="CLU_2161790_0_0_1"/>
<evidence type="ECO:0000313" key="3">
    <source>
        <dbReference type="Proteomes" id="UP000017836"/>
    </source>
</evidence>
<evidence type="ECO:0000256" key="1">
    <source>
        <dbReference type="SAM" id="MobiDB-lite"/>
    </source>
</evidence>
<organism evidence="2 3">
    <name type="scientific">Amborella trichopoda</name>
    <dbReference type="NCBI Taxonomy" id="13333"/>
    <lineage>
        <taxon>Eukaryota</taxon>
        <taxon>Viridiplantae</taxon>
        <taxon>Streptophyta</taxon>
        <taxon>Embryophyta</taxon>
        <taxon>Tracheophyta</taxon>
        <taxon>Spermatophyta</taxon>
        <taxon>Magnoliopsida</taxon>
        <taxon>Amborellales</taxon>
        <taxon>Amborellaceae</taxon>
        <taxon>Amborella</taxon>
    </lineage>
</organism>
<reference evidence="3" key="1">
    <citation type="journal article" date="2013" name="Science">
        <title>The Amborella genome and the evolution of flowering plants.</title>
        <authorList>
            <consortium name="Amborella Genome Project"/>
        </authorList>
    </citation>
    <scope>NUCLEOTIDE SEQUENCE [LARGE SCALE GENOMIC DNA]</scope>
</reference>
<dbReference type="Proteomes" id="UP000017836">
    <property type="component" value="Unassembled WGS sequence"/>
</dbReference>
<dbReference type="Gramene" id="ERN12649">
    <property type="protein sequence ID" value="ERN12649"/>
    <property type="gene ID" value="AMTR_s00025p00239640"/>
</dbReference>
<feature type="compositionally biased region" description="Basic and acidic residues" evidence="1">
    <location>
        <begin position="1"/>
        <end position="31"/>
    </location>
</feature>